<organism evidence="1 2">
    <name type="scientific">Zootermopsis nevadensis</name>
    <name type="common">Dampwood termite</name>
    <dbReference type="NCBI Taxonomy" id="136037"/>
    <lineage>
        <taxon>Eukaryota</taxon>
        <taxon>Metazoa</taxon>
        <taxon>Ecdysozoa</taxon>
        <taxon>Arthropoda</taxon>
        <taxon>Hexapoda</taxon>
        <taxon>Insecta</taxon>
        <taxon>Pterygota</taxon>
        <taxon>Neoptera</taxon>
        <taxon>Polyneoptera</taxon>
        <taxon>Dictyoptera</taxon>
        <taxon>Blattodea</taxon>
        <taxon>Blattoidea</taxon>
        <taxon>Termitoidae</taxon>
        <taxon>Termopsidae</taxon>
        <taxon>Zootermopsis</taxon>
    </lineage>
</organism>
<dbReference type="eggNOG" id="ENOG502RTJT">
    <property type="taxonomic scope" value="Eukaryota"/>
</dbReference>
<proteinExistence type="predicted"/>
<protein>
    <submittedName>
        <fullName evidence="1">Uncharacterized protein</fullName>
    </submittedName>
</protein>
<accession>A0A067R4X4</accession>
<reference evidence="1 2" key="1">
    <citation type="journal article" date="2014" name="Nat. Commun.">
        <title>Molecular traces of alternative social organization in a termite genome.</title>
        <authorList>
            <person name="Terrapon N."/>
            <person name="Li C."/>
            <person name="Robertson H.M."/>
            <person name="Ji L."/>
            <person name="Meng X."/>
            <person name="Booth W."/>
            <person name="Chen Z."/>
            <person name="Childers C.P."/>
            <person name="Glastad K.M."/>
            <person name="Gokhale K."/>
            <person name="Gowin J."/>
            <person name="Gronenberg W."/>
            <person name="Hermansen R.A."/>
            <person name="Hu H."/>
            <person name="Hunt B.G."/>
            <person name="Huylmans A.K."/>
            <person name="Khalil S.M."/>
            <person name="Mitchell R.D."/>
            <person name="Munoz-Torres M.C."/>
            <person name="Mustard J.A."/>
            <person name="Pan H."/>
            <person name="Reese J.T."/>
            <person name="Scharf M.E."/>
            <person name="Sun F."/>
            <person name="Vogel H."/>
            <person name="Xiao J."/>
            <person name="Yang W."/>
            <person name="Yang Z."/>
            <person name="Yang Z."/>
            <person name="Zhou J."/>
            <person name="Zhu J."/>
            <person name="Brent C.S."/>
            <person name="Elsik C.G."/>
            <person name="Goodisman M.A."/>
            <person name="Liberles D.A."/>
            <person name="Roe R.M."/>
            <person name="Vargo E.L."/>
            <person name="Vilcinskas A."/>
            <person name="Wang J."/>
            <person name="Bornberg-Bauer E."/>
            <person name="Korb J."/>
            <person name="Zhang G."/>
            <person name="Liebig J."/>
        </authorList>
    </citation>
    <scope>NUCLEOTIDE SEQUENCE [LARGE SCALE GENOMIC DNA]</scope>
    <source>
        <tissue evidence="1">Whole organism</tissue>
    </source>
</reference>
<evidence type="ECO:0000313" key="2">
    <source>
        <dbReference type="Proteomes" id="UP000027135"/>
    </source>
</evidence>
<name>A0A067R4X4_ZOONE</name>
<dbReference type="OMA" id="HFTHTEI"/>
<evidence type="ECO:0000313" key="1">
    <source>
        <dbReference type="EMBL" id="KDR18187.1"/>
    </source>
</evidence>
<dbReference type="InParanoid" id="A0A067R4X4"/>
<gene>
    <name evidence="1" type="ORF">L798_06938</name>
</gene>
<dbReference type="AlphaFoldDB" id="A0A067R4X4"/>
<keyword evidence="2" id="KW-1185">Reference proteome</keyword>
<dbReference type="Proteomes" id="UP000027135">
    <property type="component" value="Unassembled WGS sequence"/>
</dbReference>
<dbReference type="EMBL" id="KK852699">
    <property type="protein sequence ID" value="KDR18187.1"/>
    <property type="molecule type" value="Genomic_DNA"/>
</dbReference>
<sequence>MNLCPKILQLVNRKVHQLLFKHKTALPVKLKGKLTRYPSKPPHLYGVSEIHKLNISFSPIVSSIGSPCYALAGFLHNTLSPLTRKSELLMKNSDHFIQLLKSVNLQNSDALICSGAVGFFTNMPLDKTVTVIRVTYHNGHIGGMVCFAGDKN</sequence>